<organism evidence="2 3">
    <name type="scientific">Candidatus Glassbacteria bacterium GWA2_58_10</name>
    <dbReference type="NCBI Taxonomy" id="1817865"/>
    <lineage>
        <taxon>Bacteria</taxon>
        <taxon>Candidatus Glassiibacteriota</taxon>
    </lineage>
</organism>
<dbReference type="Proteomes" id="UP000176992">
    <property type="component" value="Unassembled WGS sequence"/>
</dbReference>
<evidence type="ECO:0000313" key="3">
    <source>
        <dbReference type="Proteomes" id="UP000176992"/>
    </source>
</evidence>
<gene>
    <name evidence="2" type="ORF">A2Z86_00205</name>
</gene>
<evidence type="ECO:0000313" key="2">
    <source>
        <dbReference type="EMBL" id="OGF98352.1"/>
    </source>
</evidence>
<name>A0A1F5YE83_9BACT</name>
<comment type="caution">
    <text evidence="2">The sequence shown here is derived from an EMBL/GenBank/DDBJ whole genome shotgun (WGS) entry which is preliminary data.</text>
</comment>
<dbReference type="EMBL" id="MFIV01000121">
    <property type="protein sequence ID" value="OGF98352.1"/>
    <property type="molecule type" value="Genomic_DNA"/>
</dbReference>
<protein>
    <submittedName>
        <fullName evidence="2">Uncharacterized protein</fullName>
    </submittedName>
</protein>
<accession>A0A1F5YE83</accession>
<proteinExistence type="predicted"/>
<dbReference type="AlphaFoldDB" id="A0A1F5YE83"/>
<evidence type="ECO:0000256" key="1">
    <source>
        <dbReference type="SAM" id="MobiDB-lite"/>
    </source>
</evidence>
<feature type="region of interest" description="Disordered" evidence="1">
    <location>
        <begin position="18"/>
        <end position="59"/>
    </location>
</feature>
<reference evidence="2 3" key="1">
    <citation type="journal article" date="2016" name="Nat. Commun.">
        <title>Thousands of microbial genomes shed light on interconnected biogeochemical processes in an aquifer system.</title>
        <authorList>
            <person name="Anantharaman K."/>
            <person name="Brown C.T."/>
            <person name="Hug L.A."/>
            <person name="Sharon I."/>
            <person name="Castelle C.J."/>
            <person name="Probst A.J."/>
            <person name="Thomas B.C."/>
            <person name="Singh A."/>
            <person name="Wilkins M.J."/>
            <person name="Karaoz U."/>
            <person name="Brodie E.L."/>
            <person name="Williams K.H."/>
            <person name="Hubbard S.S."/>
            <person name="Banfield J.F."/>
        </authorList>
    </citation>
    <scope>NUCLEOTIDE SEQUENCE [LARGE SCALE GENOMIC DNA]</scope>
</reference>
<sequence>MDDSLAKDQLNLWSKLNRLYGEGGQSPAKEGTADRGGEGDSGPDKPATSGPELVKDPPVEETEQALNAICEDCDKDCKQNSETFLLSRCPKSPVAAGSRAISQQRGLRSSMGFEKINDTCKLCRKSCKQHTKKLNLMLCLGFEPIESE</sequence>